<gene>
    <name evidence="5" type="primary">PLESTB001991</name>
    <name evidence="5" type="ORF">PLESTB_001325500</name>
</gene>
<dbReference type="GO" id="GO:0008234">
    <property type="term" value="F:cysteine-type peptidase activity"/>
    <property type="evidence" value="ECO:0007669"/>
    <property type="project" value="InterPro"/>
</dbReference>
<feature type="region of interest" description="Disordered" evidence="3">
    <location>
        <begin position="165"/>
        <end position="192"/>
    </location>
</feature>
<dbReference type="SUPFAM" id="SSF54001">
    <property type="entry name" value="Cysteine proteinases"/>
    <property type="match status" value="1"/>
</dbReference>
<evidence type="ECO:0000256" key="2">
    <source>
        <dbReference type="ARBA" id="ARBA00022729"/>
    </source>
</evidence>
<dbReference type="CDD" id="cd02248">
    <property type="entry name" value="Peptidase_C1A"/>
    <property type="match status" value="1"/>
</dbReference>
<dbReference type="InterPro" id="IPR013128">
    <property type="entry name" value="Peptidase_C1A"/>
</dbReference>
<evidence type="ECO:0000256" key="1">
    <source>
        <dbReference type="ARBA" id="ARBA00008455"/>
    </source>
</evidence>
<dbReference type="PRINTS" id="PR00705">
    <property type="entry name" value="PAPAIN"/>
</dbReference>
<protein>
    <recommendedName>
        <fullName evidence="4">LysM domain-containing protein</fullName>
    </recommendedName>
</protein>
<dbReference type="Pfam" id="PF00112">
    <property type="entry name" value="Peptidase_C1"/>
    <property type="match status" value="1"/>
</dbReference>
<dbReference type="InterPro" id="IPR018392">
    <property type="entry name" value="LysM"/>
</dbReference>
<dbReference type="Pfam" id="PF01476">
    <property type="entry name" value="LysM"/>
    <property type="match status" value="2"/>
</dbReference>
<comment type="caution">
    <text evidence="5">The sequence shown here is derived from an EMBL/GenBank/DDBJ whole genome shotgun (WGS) entry which is preliminary data.</text>
</comment>
<reference evidence="5 6" key="1">
    <citation type="journal article" date="2023" name="Commun. Biol.">
        <title>Reorganization of the ancestral sex-determining regions during the evolution of trioecy in Pleodorina starrii.</title>
        <authorList>
            <person name="Takahashi K."/>
            <person name="Suzuki S."/>
            <person name="Kawai-Toyooka H."/>
            <person name="Yamamoto K."/>
            <person name="Hamaji T."/>
            <person name="Ootsuki R."/>
            <person name="Yamaguchi H."/>
            <person name="Kawachi M."/>
            <person name="Higashiyama T."/>
            <person name="Nozaki H."/>
        </authorList>
    </citation>
    <scope>NUCLEOTIDE SEQUENCE [LARGE SCALE GENOMIC DNA]</scope>
    <source>
        <strain evidence="5 6">NIES-4479</strain>
    </source>
</reference>
<sequence>MARGSATSAAAAGDFLRLMGLLLTSTLLMTTLLAGLAATASAAGPVFKPPFKVSAAPATVVASLKAQSSLMVSSLQSMVTQNSTTAYQRFLVSFKKVSIPPKTVDPARLALFTAGLQKVAMINSRNLSYAAAVNKFMDATADEMRKVLGLRLPANGGRRSLLLQSAADGDGGGSVPQTNNGSRRELTTSEGGRRIKLRSLQATDPGDASLSPDWSTILPTIKDQGQCGSCWAFASVAVTEAAHYQSTSEVVSLSEKELVDCNTDNWGCSGGWPPAALDYIKSKGVASSGAYPYVVPSGVRDQCLAGLAARSSFLQSYRALTSNDENGMLQALNVGPILVGITVDDNFMRYGGGVFTSTDCGGIVNHAVLVVGAGVDKDTGLPFWLIRNSWGAWWGENGYIRIRRGASGPGMCNLATYAWQAISADVPGSSPPAPPDNNGCTGPTTYTYTGSESLESIAIKFRTTISQILIDNNLTPSTGRQPRIGSQLKISCPVGNWSAPYGTWSVGWEVVTASPSVFMCPRGQYAVSFTARPGRWWTTDNWTGSTWIGTVTMACSDGSRFTVDAQPGKGARYGEGTLSSINGFSSISFRSGWAIDGLFDIGARSGSFQQFSCPPDTVITGFAAGVYAFDFVGDSWIANLQFQCQNPFASVSKLRAVRAVSSLKGASGLSCKAYTATSNDSWFSIATSKGVDLNELLRANPGVTRAITEGTTVFLPPCNNGAVLTQDMVKSNGGRRLALEQQ</sequence>
<dbReference type="AlphaFoldDB" id="A0A9W6BUR5"/>
<dbReference type="Gene3D" id="3.10.350.10">
    <property type="entry name" value="LysM domain"/>
    <property type="match status" value="1"/>
</dbReference>
<dbReference type="InterPro" id="IPR039417">
    <property type="entry name" value="Peptidase_C1A_papain-like"/>
</dbReference>
<dbReference type="InterPro" id="IPR038765">
    <property type="entry name" value="Papain-like_cys_pep_sf"/>
</dbReference>
<organism evidence="5 6">
    <name type="scientific">Pleodorina starrii</name>
    <dbReference type="NCBI Taxonomy" id="330485"/>
    <lineage>
        <taxon>Eukaryota</taxon>
        <taxon>Viridiplantae</taxon>
        <taxon>Chlorophyta</taxon>
        <taxon>core chlorophytes</taxon>
        <taxon>Chlorophyceae</taxon>
        <taxon>CS clade</taxon>
        <taxon>Chlamydomonadales</taxon>
        <taxon>Volvocaceae</taxon>
        <taxon>Pleodorina</taxon>
    </lineage>
</organism>
<dbReference type="InterPro" id="IPR000668">
    <property type="entry name" value="Peptidase_C1A_C"/>
</dbReference>
<dbReference type="InterPro" id="IPR025661">
    <property type="entry name" value="Pept_asp_AS"/>
</dbReference>
<comment type="similarity">
    <text evidence="1">Belongs to the peptidase C1 family.</text>
</comment>
<dbReference type="InterPro" id="IPR000169">
    <property type="entry name" value="Pept_cys_AS"/>
</dbReference>
<dbReference type="SUPFAM" id="SSF54106">
    <property type="entry name" value="LysM domain"/>
    <property type="match status" value="1"/>
</dbReference>
<evidence type="ECO:0000256" key="3">
    <source>
        <dbReference type="SAM" id="MobiDB-lite"/>
    </source>
</evidence>
<keyword evidence="6" id="KW-1185">Reference proteome</keyword>
<dbReference type="SMART" id="SM00257">
    <property type="entry name" value="LysM"/>
    <property type="match status" value="2"/>
</dbReference>
<dbReference type="PROSITE" id="PS51782">
    <property type="entry name" value="LYSM"/>
    <property type="match status" value="2"/>
</dbReference>
<dbReference type="EMBL" id="BRXU01000021">
    <property type="protein sequence ID" value="GLC58162.1"/>
    <property type="molecule type" value="Genomic_DNA"/>
</dbReference>
<keyword evidence="2" id="KW-0732">Signal</keyword>
<evidence type="ECO:0000259" key="4">
    <source>
        <dbReference type="PROSITE" id="PS51782"/>
    </source>
</evidence>
<dbReference type="PANTHER" id="PTHR12411">
    <property type="entry name" value="CYSTEINE PROTEASE FAMILY C1-RELATED"/>
    <property type="match status" value="1"/>
</dbReference>
<dbReference type="InterPro" id="IPR036779">
    <property type="entry name" value="LysM_dom_sf"/>
</dbReference>
<dbReference type="PROSITE" id="PS00139">
    <property type="entry name" value="THIOL_PROTEASE_CYS"/>
    <property type="match status" value="1"/>
</dbReference>
<feature type="domain" description="LysM" evidence="4">
    <location>
        <begin position="444"/>
        <end position="490"/>
    </location>
</feature>
<name>A0A9W6BUR5_9CHLO</name>
<accession>A0A9W6BUR5</accession>
<feature type="compositionally biased region" description="Basic and acidic residues" evidence="3">
    <location>
        <begin position="182"/>
        <end position="192"/>
    </location>
</feature>
<dbReference type="Proteomes" id="UP001165080">
    <property type="component" value="Unassembled WGS sequence"/>
</dbReference>
<dbReference type="PROSITE" id="PS00640">
    <property type="entry name" value="THIOL_PROTEASE_ASN"/>
    <property type="match status" value="1"/>
</dbReference>
<dbReference type="CDD" id="cd00118">
    <property type="entry name" value="LysM"/>
    <property type="match status" value="2"/>
</dbReference>
<evidence type="ECO:0000313" key="6">
    <source>
        <dbReference type="Proteomes" id="UP001165080"/>
    </source>
</evidence>
<dbReference type="Gene3D" id="3.90.70.10">
    <property type="entry name" value="Cysteine proteinases"/>
    <property type="match status" value="1"/>
</dbReference>
<proteinExistence type="inferred from homology"/>
<dbReference type="GO" id="GO:0006508">
    <property type="term" value="P:proteolysis"/>
    <property type="evidence" value="ECO:0007669"/>
    <property type="project" value="InterPro"/>
</dbReference>
<evidence type="ECO:0000313" key="5">
    <source>
        <dbReference type="EMBL" id="GLC58162.1"/>
    </source>
</evidence>
<dbReference type="SMART" id="SM00645">
    <property type="entry name" value="Pept_C1"/>
    <property type="match status" value="1"/>
</dbReference>
<feature type="domain" description="LysM" evidence="4">
    <location>
        <begin position="672"/>
        <end position="715"/>
    </location>
</feature>